<accession>A0AA41YMT9</accession>
<dbReference type="Pfam" id="PF04317">
    <property type="entry name" value="DUF463"/>
    <property type="match status" value="1"/>
</dbReference>
<name>A0AA41YMT9_9PROT</name>
<sequence length="443" mass="46574">MNPVSAARGLLPVRRTVRIGVTGLARAGKTALLTSLAANLLAPGALPALARRLAGRELRVAIAPSGADSLPRFDHPAHLAALAADPPRWPARTDAVSLLALDLEIGRVGLTAALPAQRVRLELLDYPGEWLLDLPLLTQPFAAWSQAVLRRLEPAPQARPFLAFVHGLPAGAPADEALARAGATLYRGLLRQLRDDAGLSLLQPGRFLMPAPGPEPPWNTFFPTQGNGPLAGLLRARYDEYVRAVARDLASPSFGRIDRLVVLADVLSALHAGPAAFADAAAALSAVAAALRWRRAPGFLPDWIAALLPLGGITRVAFAASKADHVAERQRANLAALVGALTGVPGGAASAAFALAAVRCTEDFVWTLEGRPVSAVRGRVEGQGLVGSYPGEVPHTPPDAGFWAHPFLAIPELQPMRLPLGGRGGVPHINLDTLLVFLLEDLL</sequence>
<dbReference type="PANTHER" id="PTHR38605">
    <property type="entry name" value="ATPASE-RELATED"/>
    <property type="match status" value="1"/>
</dbReference>
<dbReference type="PANTHER" id="PTHR38605:SF1">
    <property type="entry name" value="ATPASE"/>
    <property type="match status" value="1"/>
</dbReference>
<dbReference type="PIRSF" id="PIRSF019381">
    <property type="entry name" value="YcjX"/>
    <property type="match status" value="1"/>
</dbReference>
<comment type="caution">
    <text evidence="1">The sequence shown here is derived from an EMBL/GenBank/DDBJ whole genome shotgun (WGS) entry which is preliminary data.</text>
</comment>
<proteinExistence type="predicted"/>
<evidence type="ECO:0000313" key="2">
    <source>
        <dbReference type="Proteomes" id="UP001165679"/>
    </source>
</evidence>
<gene>
    <name evidence="1" type="ORF">OL599_11710</name>
</gene>
<protein>
    <submittedName>
        <fullName evidence="1">YcjX family protein</fullName>
    </submittedName>
</protein>
<dbReference type="Proteomes" id="UP001165679">
    <property type="component" value="Unassembled WGS sequence"/>
</dbReference>
<dbReference type="RefSeq" id="WP_264713930.1">
    <property type="nucleotide sequence ID" value="NZ_JAPDNT010000007.1"/>
</dbReference>
<keyword evidence="2" id="KW-1185">Reference proteome</keyword>
<organism evidence="1 2">
    <name type="scientific">Limobrevibacterium gyesilva</name>
    <dbReference type="NCBI Taxonomy" id="2991712"/>
    <lineage>
        <taxon>Bacteria</taxon>
        <taxon>Pseudomonadati</taxon>
        <taxon>Pseudomonadota</taxon>
        <taxon>Alphaproteobacteria</taxon>
        <taxon>Acetobacterales</taxon>
        <taxon>Acetobacteraceae</taxon>
        <taxon>Limobrevibacterium</taxon>
    </lineage>
</organism>
<reference evidence="1" key="1">
    <citation type="submission" date="2022-09" db="EMBL/GenBank/DDBJ databases">
        <title>Rhodovastum sp. nov. RN2-1 isolated from soil in Seongnam, South Korea.</title>
        <authorList>
            <person name="Le N.T."/>
        </authorList>
    </citation>
    <scope>NUCLEOTIDE SEQUENCE</scope>
    <source>
        <strain evidence="1">RN2-1</strain>
    </source>
</reference>
<dbReference type="InterPro" id="IPR007413">
    <property type="entry name" value="YcjX-like"/>
</dbReference>
<evidence type="ECO:0000313" key="1">
    <source>
        <dbReference type="EMBL" id="MCW3475237.1"/>
    </source>
</evidence>
<dbReference type="EMBL" id="JAPDNT010000007">
    <property type="protein sequence ID" value="MCW3475237.1"/>
    <property type="molecule type" value="Genomic_DNA"/>
</dbReference>
<reference evidence="1" key="2">
    <citation type="submission" date="2022-10" db="EMBL/GenBank/DDBJ databases">
        <authorList>
            <person name="Trinh H.N."/>
        </authorList>
    </citation>
    <scope>NUCLEOTIDE SEQUENCE</scope>
    <source>
        <strain evidence="1">RN2-1</strain>
    </source>
</reference>
<dbReference type="AlphaFoldDB" id="A0AA41YMT9"/>